<accession>A0A0R2ES79</accession>
<name>A0A0R2ES79_9LACO</name>
<dbReference type="OrthoDB" id="2324248at2"/>
<organism evidence="1 2">
    <name type="scientific">Secundilactobacillus similis DSM 23365 = JCM 2765</name>
    <dbReference type="NCBI Taxonomy" id="1423804"/>
    <lineage>
        <taxon>Bacteria</taxon>
        <taxon>Bacillati</taxon>
        <taxon>Bacillota</taxon>
        <taxon>Bacilli</taxon>
        <taxon>Lactobacillales</taxon>
        <taxon>Lactobacillaceae</taxon>
        <taxon>Secundilactobacillus</taxon>
    </lineage>
</organism>
<evidence type="ECO:0000313" key="2">
    <source>
        <dbReference type="Proteomes" id="UP000051442"/>
    </source>
</evidence>
<dbReference type="AlphaFoldDB" id="A0A0R2ES79"/>
<protein>
    <submittedName>
        <fullName evidence="1">Uncharacterized protein</fullName>
    </submittedName>
</protein>
<comment type="caution">
    <text evidence="1">The sequence shown here is derived from an EMBL/GenBank/DDBJ whole genome shotgun (WGS) entry which is preliminary data.</text>
</comment>
<reference evidence="1 2" key="1">
    <citation type="journal article" date="2015" name="Genome Announc.">
        <title>Expanding the biotechnology potential of lactobacilli through comparative genomics of 213 strains and associated genera.</title>
        <authorList>
            <person name="Sun Z."/>
            <person name="Harris H.M."/>
            <person name="McCann A."/>
            <person name="Guo C."/>
            <person name="Argimon S."/>
            <person name="Zhang W."/>
            <person name="Yang X."/>
            <person name="Jeffery I.B."/>
            <person name="Cooney J.C."/>
            <person name="Kagawa T.F."/>
            <person name="Liu W."/>
            <person name="Song Y."/>
            <person name="Salvetti E."/>
            <person name="Wrobel A."/>
            <person name="Rasinkangas P."/>
            <person name="Parkhill J."/>
            <person name="Rea M.C."/>
            <person name="O'Sullivan O."/>
            <person name="Ritari J."/>
            <person name="Douillard F.P."/>
            <person name="Paul Ross R."/>
            <person name="Yang R."/>
            <person name="Briner A.E."/>
            <person name="Felis G.E."/>
            <person name="de Vos W.M."/>
            <person name="Barrangou R."/>
            <person name="Klaenhammer T.R."/>
            <person name="Caufield P.W."/>
            <person name="Cui Y."/>
            <person name="Zhang H."/>
            <person name="O'Toole P.W."/>
        </authorList>
    </citation>
    <scope>NUCLEOTIDE SEQUENCE [LARGE SCALE GENOMIC DNA]</scope>
    <source>
        <strain evidence="1 2">DSM 23365</strain>
    </source>
</reference>
<proteinExistence type="predicted"/>
<dbReference type="Proteomes" id="UP000051442">
    <property type="component" value="Unassembled WGS sequence"/>
</dbReference>
<dbReference type="RefSeq" id="WP_057152475.1">
    <property type="nucleotide sequence ID" value="NZ_AYZM01000180.1"/>
</dbReference>
<dbReference type="EMBL" id="AYZM01000180">
    <property type="protein sequence ID" value="KRN15172.1"/>
    <property type="molecule type" value="Genomic_DNA"/>
</dbReference>
<sequence length="114" mass="12685">MANIKVVGDIRFGNYQPSLTGNPVVDSALVANFCDRLASWLATHHIKSTVIPEHAFQLSDVPTTDDLYVVDNQILKAFDKQQTQQANVLGVNHQDLLHANPTAIYHQILDTLQH</sequence>
<dbReference type="PATRIC" id="fig|1423804.4.peg.3219"/>
<keyword evidence="2" id="KW-1185">Reference proteome</keyword>
<gene>
    <name evidence="1" type="ORF">FD14_GL002991</name>
</gene>
<evidence type="ECO:0000313" key="1">
    <source>
        <dbReference type="EMBL" id="KRN15172.1"/>
    </source>
</evidence>